<dbReference type="SUPFAM" id="SSF82771">
    <property type="entry name" value="GIY-YIG endonuclease"/>
    <property type="match status" value="1"/>
</dbReference>
<gene>
    <name evidence="3" type="ORF">NTU39_25570</name>
</gene>
<reference evidence="3" key="1">
    <citation type="submission" date="2022-08" db="EMBL/GenBank/DDBJ databases">
        <title>Multi-unit outbreak of Pandoraea commovens among non-cystic fibrosis intensive care patients from 2019 to 2021 in Berlin, Germany.</title>
        <authorList>
            <person name="Menzel P."/>
        </authorList>
    </citation>
    <scope>NUCLEOTIDE SEQUENCE</scope>
    <source>
        <strain evidence="3">LB-19-202-79</strain>
    </source>
</reference>
<comment type="similarity">
    <text evidence="1">Belongs to the UPF0213 family.</text>
</comment>
<dbReference type="Proteomes" id="UP001058980">
    <property type="component" value="Chromosome"/>
</dbReference>
<dbReference type="PANTHER" id="PTHR34477">
    <property type="entry name" value="UPF0213 PROTEIN YHBQ"/>
    <property type="match status" value="1"/>
</dbReference>
<organism evidence="3 4">
    <name type="scientific">Pandoraea commovens</name>
    <dbReference type="NCBI Taxonomy" id="2508289"/>
    <lineage>
        <taxon>Bacteria</taxon>
        <taxon>Pseudomonadati</taxon>
        <taxon>Pseudomonadota</taxon>
        <taxon>Betaproteobacteria</taxon>
        <taxon>Burkholderiales</taxon>
        <taxon>Burkholderiaceae</taxon>
        <taxon>Pandoraea</taxon>
    </lineage>
</organism>
<evidence type="ECO:0000313" key="3">
    <source>
        <dbReference type="EMBL" id="UVA79318.1"/>
    </source>
</evidence>
<dbReference type="Gene3D" id="3.40.1440.10">
    <property type="entry name" value="GIY-YIG endonuclease"/>
    <property type="match status" value="1"/>
</dbReference>
<dbReference type="InterPro" id="IPR035901">
    <property type="entry name" value="GIY-YIG_endonuc_sf"/>
</dbReference>
<dbReference type="PROSITE" id="PS50164">
    <property type="entry name" value="GIY_YIG"/>
    <property type="match status" value="1"/>
</dbReference>
<dbReference type="Pfam" id="PF01541">
    <property type="entry name" value="GIY-YIG"/>
    <property type="match status" value="1"/>
</dbReference>
<dbReference type="CDD" id="cd10456">
    <property type="entry name" value="GIY-YIG_UPF0213"/>
    <property type="match status" value="1"/>
</dbReference>
<dbReference type="EMBL" id="CP102780">
    <property type="protein sequence ID" value="UVA79318.1"/>
    <property type="molecule type" value="Genomic_DNA"/>
</dbReference>
<evidence type="ECO:0000259" key="2">
    <source>
        <dbReference type="PROSITE" id="PS50164"/>
    </source>
</evidence>
<evidence type="ECO:0000313" key="4">
    <source>
        <dbReference type="Proteomes" id="UP001058980"/>
    </source>
</evidence>
<dbReference type="InterPro" id="IPR050190">
    <property type="entry name" value="UPF0213_domain"/>
</dbReference>
<evidence type="ECO:0000256" key="1">
    <source>
        <dbReference type="ARBA" id="ARBA00007435"/>
    </source>
</evidence>
<dbReference type="InterPro" id="IPR000305">
    <property type="entry name" value="GIY-YIG_endonuc"/>
</dbReference>
<dbReference type="PANTHER" id="PTHR34477:SF1">
    <property type="entry name" value="UPF0213 PROTEIN YHBQ"/>
    <property type="match status" value="1"/>
</dbReference>
<accession>A0ABY5QGR3</accession>
<keyword evidence="4" id="KW-1185">Reference proteome</keyword>
<feature type="domain" description="GIY-YIG" evidence="2">
    <location>
        <begin position="49"/>
        <end position="126"/>
    </location>
</feature>
<name>A0ABY5QGR3_9BURK</name>
<dbReference type="RefSeq" id="WP_257958847.1">
    <property type="nucleotide sequence ID" value="NZ_CP102780.1"/>
</dbReference>
<protein>
    <submittedName>
        <fullName evidence="3">GIY-YIG nuclease family protein</fullName>
    </submittedName>
</protein>
<sequence length="156" mass="17024">MALVVLMMGQNSDLTWFGLWDGATTIRASLQKQIQTLETNEVAIVTAPKPWYLYLLECAGGRIYTGITVDVEARYAAHVAGKGARFTRAYPPSRVLLSLSFADRSTASRAEYRIKQLSASQKRGLIAGTYVCDFSDFLSDAPVAESSLKAPDAPVE</sequence>
<proteinExistence type="inferred from homology"/>